<reference evidence="1 2" key="1">
    <citation type="submission" date="2014-11" db="EMBL/GenBank/DDBJ databases">
        <title>Genetic blueprint of the zoonotic pathogen Toxocara canis.</title>
        <authorList>
            <person name="Zhu X.-Q."/>
            <person name="Korhonen P.K."/>
            <person name="Cai H."/>
            <person name="Young N.D."/>
            <person name="Nejsum P."/>
            <person name="von Samson-Himmelstjerna G."/>
            <person name="Boag P.R."/>
            <person name="Tan P."/>
            <person name="Li Q."/>
            <person name="Min J."/>
            <person name="Yang Y."/>
            <person name="Wang X."/>
            <person name="Fang X."/>
            <person name="Hall R.S."/>
            <person name="Hofmann A."/>
            <person name="Sternberg P.W."/>
            <person name="Jex A.R."/>
            <person name="Gasser R.B."/>
        </authorList>
    </citation>
    <scope>NUCLEOTIDE SEQUENCE [LARGE SCALE GENOMIC DNA]</scope>
    <source>
        <strain evidence="1">PN_DK_2014</strain>
    </source>
</reference>
<sequence length="126" mass="14232">MYKDKNSIVLLITRDDLVVEEVKIQTDGGYACVTCGWWDLGRGCGVVPMDADNEEELDVTVIDDAPKVATLNWEVGFRRLLVENAEFRAGHYSLYKHELIEAAFVNREGLLSFKDCFGVQLCRDAQ</sequence>
<evidence type="ECO:0000313" key="1">
    <source>
        <dbReference type="EMBL" id="KHN74848.1"/>
    </source>
</evidence>
<dbReference type="Proteomes" id="UP000031036">
    <property type="component" value="Unassembled WGS sequence"/>
</dbReference>
<dbReference type="AlphaFoldDB" id="A0A0B2UZE8"/>
<proteinExistence type="predicted"/>
<dbReference type="EMBL" id="JPKZ01002815">
    <property type="protein sequence ID" value="KHN74848.1"/>
    <property type="molecule type" value="Genomic_DNA"/>
</dbReference>
<gene>
    <name evidence="1" type="ORF">Tcan_15953</name>
</gene>
<name>A0A0B2UZE8_TOXCA</name>
<accession>A0A0B2UZE8</accession>
<organism evidence="1 2">
    <name type="scientific">Toxocara canis</name>
    <name type="common">Canine roundworm</name>
    <dbReference type="NCBI Taxonomy" id="6265"/>
    <lineage>
        <taxon>Eukaryota</taxon>
        <taxon>Metazoa</taxon>
        <taxon>Ecdysozoa</taxon>
        <taxon>Nematoda</taxon>
        <taxon>Chromadorea</taxon>
        <taxon>Rhabditida</taxon>
        <taxon>Spirurina</taxon>
        <taxon>Ascaridomorpha</taxon>
        <taxon>Ascaridoidea</taxon>
        <taxon>Toxocaridae</taxon>
        <taxon>Toxocara</taxon>
    </lineage>
</organism>
<protein>
    <submittedName>
        <fullName evidence="1">Uncharacterized protein</fullName>
    </submittedName>
</protein>
<comment type="caution">
    <text evidence="1">The sequence shown here is derived from an EMBL/GenBank/DDBJ whole genome shotgun (WGS) entry which is preliminary data.</text>
</comment>
<evidence type="ECO:0000313" key="2">
    <source>
        <dbReference type="Proteomes" id="UP000031036"/>
    </source>
</evidence>
<keyword evidence="2" id="KW-1185">Reference proteome</keyword>